<proteinExistence type="predicted"/>
<sequence length="153" mass="16882">MSPLSTDSASYPNPDAGKKAMHHFAPGECDYDWTFGFELSGKRPQLGRRACRHPDIVNPNCLGFAASAPAAHRSGPNPHYHERKHSLHASNDDRQLRESKKPPDFSGEGNKMPHQRANPSFGVKASTQARPNNSQCGIFALQATPVRLRGKLW</sequence>
<feature type="compositionally biased region" description="Polar residues" evidence="1">
    <location>
        <begin position="1"/>
        <end position="11"/>
    </location>
</feature>
<reference evidence="2 3" key="1">
    <citation type="journal article" date="2023" name="IMA Fungus">
        <title>Comparative genomic study of the Penicillium genus elucidates a diverse pangenome and 15 lateral gene transfer events.</title>
        <authorList>
            <person name="Petersen C."/>
            <person name="Sorensen T."/>
            <person name="Nielsen M.R."/>
            <person name="Sondergaard T.E."/>
            <person name="Sorensen J.L."/>
            <person name="Fitzpatrick D.A."/>
            <person name="Frisvad J.C."/>
            <person name="Nielsen K.L."/>
        </authorList>
    </citation>
    <scope>NUCLEOTIDE SEQUENCE [LARGE SCALE GENOMIC DNA]</scope>
    <source>
        <strain evidence="2 3">IBT 29057</strain>
    </source>
</reference>
<dbReference type="Proteomes" id="UP001216150">
    <property type="component" value="Unassembled WGS sequence"/>
</dbReference>
<accession>A0AAD6DJ48</accession>
<feature type="region of interest" description="Disordered" evidence="1">
    <location>
        <begin position="1"/>
        <end position="23"/>
    </location>
</feature>
<dbReference type="EMBL" id="JAQJAC010000004">
    <property type="protein sequence ID" value="KAJ5585692.1"/>
    <property type="molecule type" value="Genomic_DNA"/>
</dbReference>
<keyword evidence="3" id="KW-1185">Reference proteome</keyword>
<name>A0AAD6DJ48_9EURO</name>
<evidence type="ECO:0000256" key="1">
    <source>
        <dbReference type="SAM" id="MobiDB-lite"/>
    </source>
</evidence>
<organism evidence="2 3">
    <name type="scientific">Penicillium hetheringtonii</name>
    <dbReference type="NCBI Taxonomy" id="911720"/>
    <lineage>
        <taxon>Eukaryota</taxon>
        <taxon>Fungi</taxon>
        <taxon>Dikarya</taxon>
        <taxon>Ascomycota</taxon>
        <taxon>Pezizomycotina</taxon>
        <taxon>Eurotiomycetes</taxon>
        <taxon>Eurotiomycetidae</taxon>
        <taxon>Eurotiales</taxon>
        <taxon>Aspergillaceae</taxon>
        <taxon>Penicillium</taxon>
    </lineage>
</organism>
<gene>
    <name evidence="2" type="ORF">N7450_005479</name>
</gene>
<feature type="region of interest" description="Disordered" evidence="1">
    <location>
        <begin position="67"/>
        <end position="129"/>
    </location>
</feature>
<comment type="caution">
    <text evidence="2">The sequence shown here is derived from an EMBL/GenBank/DDBJ whole genome shotgun (WGS) entry which is preliminary data.</text>
</comment>
<evidence type="ECO:0000313" key="2">
    <source>
        <dbReference type="EMBL" id="KAJ5585692.1"/>
    </source>
</evidence>
<protein>
    <submittedName>
        <fullName evidence="2">Uncharacterized protein</fullName>
    </submittedName>
</protein>
<dbReference type="AlphaFoldDB" id="A0AAD6DJ48"/>
<feature type="compositionally biased region" description="Basic and acidic residues" evidence="1">
    <location>
        <begin position="90"/>
        <end position="103"/>
    </location>
</feature>
<evidence type="ECO:0000313" key="3">
    <source>
        <dbReference type="Proteomes" id="UP001216150"/>
    </source>
</evidence>